<dbReference type="InterPro" id="IPR006143">
    <property type="entry name" value="RND_pump_MFP"/>
</dbReference>
<dbReference type="InterPro" id="IPR058637">
    <property type="entry name" value="YknX-like_C"/>
</dbReference>
<dbReference type="PRINTS" id="PR01490">
    <property type="entry name" value="RTXTOXIND"/>
</dbReference>
<dbReference type="InterPro" id="IPR058636">
    <property type="entry name" value="Beta-barrel_YknX"/>
</dbReference>
<comment type="similarity">
    <text evidence="1">Belongs to the membrane fusion protein (MFP) (TC 8.A.1) family.</text>
</comment>
<dbReference type="AlphaFoldDB" id="A0A4Z0R985"/>
<feature type="domain" description="YknX-like beta-barrel" evidence="5">
    <location>
        <begin position="213"/>
        <end position="292"/>
    </location>
</feature>
<dbReference type="Gene3D" id="2.40.30.170">
    <property type="match status" value="1"/>
</dbReference>
<evidence type="ECO:0000313" key="6">
    <source>
        <dbReference type="EMBL" id="TGE39771.1"/>
    </source>
</evidence>
<keyword evidence="3" id="KW-0472">Membrane</keyword>
<evidence type="ECO:0000256" key="2">
    <source>
        <dbReference type="SAM" id="Coils"/>
    </source>
</evidence>
<protein>
    <submittedName>
        <fullName evidence="6">Efflux RND transporter periplasmic adaptor subunit</fullName>
    </submittedName>
</protein>
<keyword evidence="3" id="KW-1133">Transmembrane helix</keyword>
<evidence type="ECO:0000259" key="5">
    <source>
        <dbReference type="Pfam" id="PF25990"/>
    </source>
</evidence>
<reference evidence="6 7" key="1">
    <citation type="submission" date="2019-03" db="EMBL/GenBank/DDBJ databases">
        <title>Draft Genome Sequence of Desulfosporosinus fructosivorans Strain 63.6F, Isolated from Marine Sediment in the Baltic Sea.</title>
        <authorList>
            <person name="Hausmann B."/>
            <person name="Vandieken V."/>
            <person name="Pjevac P."/>
            <person name="Schreck K."/>
            <person name="Herbold C.W."/>
            <person name="Loy A."/>
        </authorList>
    </citation>
    <scope>NUCLEOTIDE SEQUENCE [LARGE SCALE GENOMIC DNA]</scope>
    <source>
        <strain evidence="6 7">63.6F</strain>
    </source>
</reference>
<dbReference type="Gene3D" id="1.10.287.470">
    <property type="entry name" value="Helix hairpin bin"/>
    <property type="match status" value="1"/>
</dbReference>
<dbReference type="Gene3D" id="2.40.50.100">
    <property type="match status" value="1"/>
</dbReference>
<dbReference type="Pfam" id="PF25990">
    <property type="entry name" value="Beta-barrel_YknX"/>
    <property type="match status" value="1"/>
</dbReference>
<dbReference type="PANTHER" id="PTHR30469">
    <property type="entry name" value="MULTIDRUG RESISTANCE PROTEIN MDTA"/>
    <property type="match status" value="1"/>
</dbReference>
<evidence type="ECO:0000256" key="1">
    <source>
        <dbReference type="ARBA" id="ARBA00009477"/>
    </source>
</evidence>
<feature type="domain" description="YknX-like C-terminal permuted SH3-like" evidence="4">
    <location>
        <begin position="301"/>
        <end position="368"/>
    </location>
</feature>
<evidence type="ECO:0000313" key="7">
    <source>
        <dbReference type="Proteomes" id="UP000298460"/>
    </source>
</evidence>
<name>A0A4Z0R985_9FIRM</name>
<comment type="caution">
    <text evidence="6">The sequence shown here is derived from an EMBL/GenBank/DDBJ whole genome shotgun (WGS) entry which is preliminary data.</text>
</comment>
<keyword evidence="7" id="KW-1185">Reference proteome</keyword>
<dbReference type="Proteomes" id="UP000298460">
    <property type="component" value="Unassembled WGS sequence"/>
</dbReference>
<accession>A0A4Z0R985</accession>
<evidence type="ECO:0000259" key="4">
    <source>
        <dbReference type="Pfam" id="PF25989"/>
    </source>
</evidence>
<dbReference type="EMBL" id="SPQQ01000001">
    <property type="protein sequence ID" value="TGE39771.1"/>
    <property type="molecule type" value="Genomic_DNA"/>
</dbReference>
<dbReference type="GO" id="GO:0015562">
    <property type="term" value="F:efflux transmembrane transporter activity"/>
    <property type="evidence" value="ECO:0007669"/>
    <property type="project" value="TreeGrafter"/>
</dbReference>
<dbReference type="Pfam" id="PF25989">
    <property type="entry name" value="YknX_C"/>
    <property type="match status" value="1"/>
</dbReference>
<dbReference type="RefSeq" id="WP_135544710.1">
    <property type="nucleotide sequence ID" value="NZ_SPQQ01000001.1"/>
</dbReference>
<dbReference type="OrthoDB" id="9791520at2"/>
<dbReference type="SUPFAM" id="SSF111369">
    <property type="entry name" value="HlyD-like secretion proteins"/>
    <property type="match status" value="1"/>
</dbReference>
<keyword evidence="3" id="KW-0812">Transmembrane</keyword>
<feature type="coiled-coil region" evidence="2">
    <location>
        <begin position="99"/>
        <end position="173"/>
    </location>
</feature>
<sequence>MKKPLWWGIGIVFVLSLAYGGWWLWGRDQGPMKVKAVAVAPITMQEEVYATGSLVPVSRQEVRVLNPGLVTKVAVKSGESVKAGQVLITLDSTLTDAQVAQAKANVEAAQTGVNSAQSNLNELKRVQSASEANLSPLSASPGLSSTKQAEGVLAQSKAALKQAQEALKIAQVQQGQMVYKASIAGTVIEVNAQEGNLSPVQQPLVSVADLSQMNVESRLNELDAGKVQIGGKVTISSKLLGDTPAQGTVTEISPQAVATASVQGNSSATVGVKIHLDQVPAGLKPGFSVNIQMIVSTKEGVLAVPQEVLFQEGKKNFVYLIQDGKLVKTEVLIGIGTETHQEISSGLKAGDLIVLNPSNELSQGLAVTADTGSGET</sequence>
<dbReference type="Gene3D" id="2.40.420.20">
    <property type="match status" value="1"/>
</dbReference>
<proteinExistence type="inferred from homology"/>
<gene>
    <name evidence="6" type="ORF">E4K67_01905</name>
</gene>
<dbReference type="GO" id="GO:1990281">
    <property type="term" value="C:efflux pump complex"/>
    <property type="evidence" value="ECO:0007669"/>
    <property type="project" value="TreeGrafter"/>
</dbReference>
<evidence type="ECO:0000256" key="3">
    <source>
        <dbReference type="SAM" id="Phobius"/>
    </source>
</evidence>
<dbReference type="NCBIfam" id="TIGR01730">
    <property type="entry name" value="RND_mfp"/>
    <property type="match status" value="1"/>
</dbReference>
<keyword evidence="2" id="KW-0175">Coiled coil</keyword>
<organism evidence="6 7">
    <name type="scientific">Desulfosporosinus fructosivorans</name>
    <dbReference type="NCBI Taxonomy" id="2018669"/>
    <lineage>
        <taxon>Bacteria</taxon>
        <taxon>Bacillati</taxon>
        <taxon>Bacillota</taxon>
        <taxon>Clostridia</taxon>
        <taxon>Eubacteriales</taxon>
        <taxon>Desulfitobacteriaceae</taxon>
        <taxon>Desulfosporosinus</taxon>
    </lineage>
</organism>
<feature type="transmembrane region" description="Helical" evidence="3">
    <location>
        <begin position="6"/>
        <end position="25"/>
    </location>
</feature>